<feature type="compositionally biased region" description="Basic and acidic residues" evidence="1">
    <location>
        <begin position="57"/>
        <end position="80"/>
    </location>
</feature>
<feature type="compositionally biased region" description="Acidic residues" evidence="1">
    <location>
        <begin position="21"/>
        <end position="35"/>
    </location>
</feature>
<proteinExistence type="predicted"/>
<organism evidence="2 3">
    <name type="scientific">Penicillium antarcticum</name>
    <dbReference type="NCBI Taxonomy" id="416450"/>
    <lineage>
        <taxon>Eukaryota</taxon>
        <taxon>Fungi</taxon>
        <taxon>Dikarya</taxon>
        <taxon>Ascomycota</taxon>
        <taxon>Pezizomycotina</taxon>
        <taxon>Eurotiomycetes</taxon>
        <taxon>Eurotiomycetidae</taxon>
        <taxon>Eurotiales</taxon>
        <taxon>Aspergillaceae</taxon>
        <taxon>Penicillium</taxon>
    </lineage>
</organism>
<sequence>MATVKTAKKKPTPSKEPDHSSEEDESDFYTDEEYSSLENDQQDESRRNSNMTSETESIQREVPAHGDRRAPTTEVIRRETNTAVPAQKGIAPIQPLAERTGPIAKDAGSALSLRLDLNLDVEVELKAKIRGDLTLSLL</sequence>
<reference evidence="3" key="1">
    <citation type="journal article" date="2017" name="Nat. Microbiol.">
        <title>Global analysis of biosynthetic gene clusters reveals vast potential of secondary metabolite production in Penicillium species.</title>
        <authorList>
            <person name="Nielsen J.C."/>
            <person name="Grijseels S."/>
            <person name="Prigent S."/>
            <person name="Ji B."/>
            <person name="Dainat J."/>
            <person name="Nielsen K.F."/>
            <person name="Frisvad J.C."/>
            <person name="Workman M."/>
            <person name="Nielsen J."/>
        </authorList>
    </citation>
    <scope>NUCLEOTIDE SEQUENCE [LARGE SCALE GENOMIC DNA]</scope>
    <source>
        <strain evidence="3">IBT 31811</strain>
    </source>
</reference>
<dbReference type="PANTHER" id="PTHR35587:SF3">
    <property type="entry name" value="EXPRESSED PROTEIN"/>
    <property type="match status" value="1"/>
</dbReference>
<accession>A0A1V6PU28</accession>
<gene>
    <name evidence="2" type="ORF">PENANT_c035G04632</name>
</gene>
<dbReference type="AlphaFoldDB" id="A0A1V6PU28"/>
<keyword evidence="3" id="KW-1185">Reference proteome</keyword>
<evidence type="ECO:0000313" key="3">
    <source>
        <dbReference type="Proteomes" id="UP000191672"/>
    </source>
</evidence>
<dbReference type="Proteomes" id="UP000191672">
    <property type="component" value="Unassembled WGS sequence"/>
</dbReference>
<comment type="caution">
    <text evidence="2">The sequence shown here is derived from an EMBL/GenBank/DDBJ whole genome shotgun (WGS) entry which is preliminary data.</text>
</comment>
<evidence type="ECO:0000256" key="1">
    <source>
        <dbReference type="SAM" id="MobiDB-lite"/>
    </source>
</evidence>
<feature type="region of interest" description="Disordered" evidence="1">
    <location>
        <begin position="1"/>
        <end position="97"/>
    </location>
</feature>
<feature type="compositionally biased region" description="Basic residues" evidence="1">
    <location>
        <begin position="1"/>
        <end position="12"/>
    </location>
</feature>
<dbReference type="EMBL" id="MDYN01000035">
    <property type="protein sequence ID" value="OQD80451.1"/>
    <property type="molecule type" value="Genomic_DNA"/>
</dbReference>
<evidence type="ECO:0000313" key="2">
    <source>
        <dbReference type="EMBL" id="OQD80451.1"/>
    </source>
</evidence>
<dbReference type="PANTHER" id="PTHR35587">
    <property type="entry name" value="EXPRESSED PROTEIN"/>
    <property type="match status" value="1"/>
</dbReference>
<protein>
    <submittedName>
        <fullName evidence="2">Uncharacterized protein</fullName>
    </submittedName>
</protein>
<name>A0A1V6PU28_9EURO</name>